<dbReference type="Proteomes" id="UP000324222">
    <property type="component" value="Unassembled WGS sequence"/>
</dbReference>
<comment type="caution">
    <text evidence="2">The sequence shown here is derived from an EMBL/GenBank/DDBJ whole genome shotgun (WGS) entry which is preliminary data.</text>
</comment>
<evidence type="ECO:0000313" key="2">
    <source>
        <dbReference type="EMBL" id="MPC35855.1"/>
    </source>
</evidence>
<gene>
    <name evidence="2" type="ORF">E2C01_029292</name>
</gene>
<keyword evidence="3" id="KW-1185">Reference proteome</keyword>
<accession>A0A5B7ER36</accession>
<protein>
    <submittedName>
        <fullName evidence="2">Uncharacterized protein</fullName>
    </submittedName>
</protein>
<feature type="region of interest" description="Disordered" evidence="1">
    <location>
        <begin position="99"/>
        <end position="121"/>
    </location>
</feature>
<organism evidence="2 3">
    <name type="scientific">Portunus trituberculatus</name>
    <name type="common">Swimming crab</name>
    <name type="synonym">Neptunus trituberculatus</name>
    <dbReference type="NCBI Taxonomy" id="210409"/>
    <lineage>
        <taxon>Eukaryota</taxon>
        <taxon>Metazoa</taxon>
        <taxon>Ecdysozoa</taxon>
        <taxon>Arthropoda</taxon>
        <taxon>Crustacea</taxon>
        <taxon>Multicrustacea</taxon>
        <taxon>Malacostraca</taxon>
        <taxon>Eumalacostraca</taxon>
        <taxon>Eucarida</taxon>
        <taxon>Decapoda</taxon>
        <taxon>Pleocyemata</taxon>
        <taxon>Brachyura</taxon>
        <taxon>Eubrachyura</taxon>
        <taxon>Portunoidea</taxon>
        <taxon>Portunidae</taxon>
        <taxon>Portuninae</taxon>
        <taxon>Portunus</taxon>
    </lineage>
</organism>
<feature type="compositionally biased region" description="Basic and acidic residues" evidence="1">
    <location>
        <begin position="108"/>
        <end position="121"/>
    </location>
</feature>
<reference evidence="2 3" key="1">
    <citation type="submission" date="2019-05" db="EMBL/GenBank/DDBJ databases">
        <title>Another draft genome of Portunus trituberculatus and its Hox gene families provides insights of decapod evolution.</title>
        <authorList>
            <person name="Jeong J.-H."/>
            <person name="Song I."/>
            <person name="Kim S."/>
            <person name="Choi T."/>
            <person name="Kim D."/>
            <person name="Ryu S."/>
            <person name="Kim W."/>
        </authorList>
    </citation>
    <scope>NUCLEOTIDE SEQUENCE [LARGE SCALE GENOMIC DNA]</scope>
    <source>
        <tissue evidence="2">Muscle</tissue>
    </source>
</reference>
<name>A0A5B7ER36_PORTR</name>
<sequence length="121" mass="13150">MPSDGSVDKGRVAVEVMMVVLLPCSSLLWPPPNPGPCKVSVHSSPLCNFRNKSHDSRPALNDHTLVGEKHGRVRSVFNLAFFVNSFLMVLLPPAHRLQASPSLGSSALHEKRASQGQKKES</sequence>
<dbReference type="AlphaFoldDB" id="A0A5B7ER36"/>
<dbReference type="EMBL" id="VSRR010003364">
    <property type="protein sequence ID" value="MPC35855.1"/>
    <property type="molecule type" value="Genomic_DNA"/>
</dbReference>
<evidence type="ECO:0000313" key="3">
    <source>
        <dbReference type="Proteomes" id="UP000324222"/>
    </source>
</evidence>
<proteinExistence type="predicted"/>
<evidence type="ECO:0000256" key="1">
    <source>
        <dbReference type="SAM" id="MobiDB-lite"/>
    </source>
</evidence>